<organism evidence="1 2">
    <name type="scientific">Nonomuraea terrae</name>
    <dbReference type="NCBI Taxonomy" id="2530383"/>
    <lineage>
        <taxon>Bacteria</taxon>
        <taxon>Bacillati</taxon>
        <taxon>Actinomycetota</taxon>
        <taxon>Actinomycetes</taxon>
        <taxon>Streptosporangiales</taxon>
        <taxon>Streptosporangiaceae</taxon>
        <taxon>Nonomuraea</taxon>
    </lineage>
</organism>
<sequence length="121" mass="12435">MADTKTEAPREACVSCGATPDVLHLIGDPARGPFCADCVAAGIVGPEETKTETTIAADELKAAAANLLEIAKGDASSAMVHPHLAKHLAAWMASAAWWAERRGGADKYALAVARVLNGTAP</sequence>
<name>A0A4R4Z9A4_9ACTN</name>
<comment type="caution">
    <text evidence="1">The sequence shown here is derived from an EMBL/GenBank/DDBJ whole genome shotgun (WGS) entry which is preliminary data.</text>
</comment>
<proteinExistence type="predicted"/>
<gene>
    <name evidence="1" type="ORF">E1286_05025</name>
</gene>
<evidence type="ECO:0000313" key="2">
    <source>
        <dbReference type="Proteomes" id="UP000295302"/>
    </source>
</evidence>
<reference evidence="1 2" key="1">
    <citation type="submission" date="2019-03" db="EMBL/GenBank/DDBJ databases">
        <title>Draft genome sequences of novel Actinobacteria.</title>
        <authorList>
            <person name="Sahin N."/>
            <person name="Ay H."/>
            <person name="Saygin H."/>
        </authorList>
    </citation>
    <scope>NUCLEOTIDE SEQUENCE [LARGE SCALE GENOMIC DNA]</scope>
    <source>
        <strain evidence="1 2">CH32</strain>
    </source>
</reference>
<protein>
    <submittedName>
        <fullName evidence="1">Uncharacterized protein</fullName>
    </submittedName>
</protein>
<dbReference type="Proteomes" id="UP000295302">
    <property type="component" value="Unassembled WGS sequence"/>
</dbReference>
<accession>A0A4R4Z9A4</accession>
<dbReference type="RefSeq" id="WP_132609145.1">
    <property type="nucleotide sequence ID" value="NZ_SMKQ01000008.1"/>
</dbReference>
<dbReference type="AlphaFoldDB" id="A0A4R4Z9A4"/>
<keyword evidence="2" id="KW-1185">Reference proteome</keyword>
<evidence type="ECO:0000313" key="1">
    <source>
        <dbReference type="EMBL" id="TDD54556.1"/>
    </source>
</evidence>
<dbReference type="EMBL" id="SMKQ01000008">
    <property type="protein sequence ID" value="TDD54556.1"/>
    <property type="molecule type" value="Genomic_DNA"/>
</dbReference>